<organism evidence="2 3">
    <name type="scientific">Crassostrea virginica</name>
    <name type="common">Eastern oyster</name>
    <dbReference type="NCBI Taxonomy" id="6565"/>
    <lineage>
        <taxon>Eukaryota</taxon>
        <taxon>Metazoa</taxon>
        <taxon>Spiralia</taxon>
        <taxon>Lophotrochozoa</taxon>
        <taxon>Mollusca</taxon>
        <taxon>Bivalvia</taxon>
        <taxon>Autobranchia</taxon>
        <taxon>Pteriomorphia</taxon>
        <taxon>Ostreida</taxon>
        <taxon>Ostreoidea</taxon>
        <taxon>Ostreidae</taxon>
        <taxon>Crassostrea</taxon>
    </lineage>
</organism>
<feature type="domain" description="Fibronectin type-III" evidence="1">
    <location>
        <begin position="1"/>
        <end position="53"/>
    </location>
</feature>
<dbReference type="Pfam" id="PF00041">
    <property type="entry name" value="fn3"/>
    <property type="match status" value="1"/>
</dbReference>
<keyword evidence="2" id="KW-1185">Reference proteome</keyword>
<evidence type="ECO:0000313" key="2">
    <source>
        <dbReference type="Proteomes" id="UP000694844"/>
    </source>
</evidence>
<gene>
    <name evidence="3" type="primary">LOC111117925</name>
</gene>
<dbReference type="CDD" id="cd00063">
    <property type="entry name" value="FN3"/>
    <property type="match status" value="1"/>
</dbReference>
<dbReference type="GeneID" id="111117925"/>
<feature type="domain" description="Fibronectin type-III" evidence="1">
    <location>
        <begin position="54"/>
        <end position="150"/>
    </location>
</feature>
<dbReference type="Proteomes" id="UP000694844">
    <property type="component" value="Chromosome 1"/>
</dbReference>
<reference evidence="2" key="1">
    <citation type="submission" date="2024-06" db="UniProtKB">
        <authorList>
            <consortium name="RefSeq"/>
        </authorList>
    </citation>
    <scope>NUCLEOTIDE SEQUENCE [LARGE SCALE GENOMIC DNA]</scope>
</reference>
<evidence type="ECO:0000313" key="3">
    <source>
        <dbReference type="RefSeq" id="XP_022312872.1"/>
    </source>
</evidence>
<dbReference type="SUPFAM" id="SSF49265">
    <property type="entry name" value="Fibronectin type III"/>
    <property type="match status" value="1"/>
</dbReference>
<dbReference type="PROSITE" id="PS50853">
    <property type="entry name" value="FN3"/>
    <property type="match status" value="2"/>
</dbReference>
<reference evidence="3" key="2">
    <citation type="submission" date="2025-08" db="UniProtKB">
        <authorList>
            <consortium name="RefSeq"/>
        </authorList>
    </citation>
    <scope>IDENTIFICATION</scope>
    <source>
        <tissue evidence="3">Whole sample</tissue>
    </source>
</reference>
<dbReference type="InterPro" id="IPR036116">
    <property type="entry name" value="FN3_sf"/>
</dbReference>
<sequence>MKNSPENTIITNHEDYTLNELIPDVVYTIWITAEKDGLKGDPTDPIRCHTPRCGPQNLQVDALERSIRVYWDEAIVPAETESLTYRVRLQNANIRPIVGEVLPTPDAKYEYACYFRDLWTDTQYTLVITTVIDEGDWDPPTEQEIKTRRDPHISDFEPHDHNFLIAYSNTLGIEVGKRNKEAYFSRLF</sequence>
<dbReference type="Gene3D" id="2.60.40.10">
    <property type="entry name" value="Immunoglobulins"/>
    <property type="match status" value="1"/>
</dbReference>
<evidence type="ECO:0000259" key="1">
    <source>
        <dbReference type="PROSITE" id="PS50853"/>
    </source>
</evidence>
<protein>
    <submittedName>
        <fullName evidence="3">Collagen alpha-1(XII) chain-like</fullName>
    </submittedName>
</protein>
<proteinExistence type="predicted"/>
<dbReference type="OrthoDB" id="261433at2759"/>
<dbReference type="AlphaFoldDB" id="A0A8B8CAT1"/>
<dbReference type="InterPro" id="IPR013783">
    <property type="entry name" value="Ig-like_fold"/>
</dbReference>
<dbReference type="KEGG" id="cvn:111117925"/>
<name>A0A8B8CAT1_CRAVI</name>
<dbReference type="RefSeq" id="XP_022312872.1">
    <property type="nucleotide sequence ID" value="XM_022457164.1"/>
</dbReference>
<dbReference type="InterPro" id="IPR003961">
    <property type="entry name" value="FN3_dom"/>
</dbReference>
<accession>A0A8B8CAT1</accession>